<dbReference type="EMBL" id="AP017895">
    <property type="protein sequence ID" value="BAV87564.1"/>
    <property type="molecule type" value="Genomic_DNA"/>
</dbReference>
<gene>
    <name evidence="1" type="ORF">RA11412_1265</name>
</gene>
<accession>A0A2Z5QZB4</accession>
<keyword evidence="2" id="KW-1185">Reference proteome</keyword>
<sequence>MSCCKNYRVCAVRTVTSRFTVRTVSCVRFFAQFLWGGCIL</sequence>
<protein>
    <submittedName>
        <fullName evidence="1">Uncharacterized protein</fullName>
    </submittedName>
</protein>
<evidence type="ECO:0000313" key="2">
    <source>
        <dbReference type="Proteomes" id="UP000250241"/>
    </source>
</evidence>
<proteinExistence type="predicted"/>
<reference evidence="1 2" key="1">
    <citation type="submission" date="2016-10" db="EMBL/GenBank/DDBJ databases">
        <title>Genome sequence of Rothia aeria strain JCM11412.</title>
        <authorList>
            <person name="Nambu T."/>
        </authorList>
    </citation>
    <scope>NUCLEOTIDE SEQUENCE [LARGE SCALE GENOMIC DNA]</scope>
    <source>
        <strain evidence="1 2">JCM 11412</strain>
    </source>
</reference>
<dbReference type="Proteomes" id="UP000250241">
    <property type="component" value="Chromosome"/>
</dbReference>
<name>A0A2Z5QZB4_9MICC</name>
<organism evidence="1 2">
    <name type="scientific">Rothia aeria</name>
    <dbReference type="NCBI Taxonomy" id="172042"/>
    <lineage>
        <taxon>Bacteria</taxon>
        <taxon>Bacillati</taxon>
        <taxon>Actinomycetota</taxon>
        <taxon>Actinomycetes</taxon>
        <taxon>Micrococcales</taxon>
        <taxon>Micrococcaceae</taxon>
        <taxon>Rothia</taxon>
    </lineage>
</organism>
<dbReference type="KEGG" id="raj:RA11412_1265"/>
<dbReference type="AlphaFoldDB" id="A0A2Z5QZB4"/>
<evidence type="ECO:0000313" key="1">
    <source>
        <dbReference type="EMBL" id="BAV87564.1"/>
    </source>
</evidence>